<dbReference type="RefSeq" id="WP_093388671.1">
    <property type="nucleotide sequence ID" value="NZ_FOTW01000014.1"/>
</dbReference>
<gene>
    <name evidence="2" type="ORF">SAMN02982985_03190</name>
</gene>
<dbReference type="OrthoDB" id="5292292at2"/>
<dbReference type="InterPro" id="IPR016181">
    <property type="entry name" value="Acyl_CoA_acyltransferase"/>
</dbReference>
<evidence type="ECO:0000259" key="1">
    <source>
        <dbReference type="PROSITE" id="PS51186"/>
    </source>
</evidence>
<organism evidence="2 3">
    <name type="scientific">Rugamonas rubra</name>
    <dbReference type="NCBI Taxonomy" id="758825"/>
    <lineage>
        <taxon>Bacteria</taxon>
        <taxon>Pseudomonadati</taxon>
        <taxon>Pseudomonadota</taxon>
        <taxon>Betaproteobacteria</taxon>
        <taxon>Burkholderiales</taxon>
        <taxon>Oxalobacteraceae</taxon>
        <taxon>Telluria group</taxon>
        <taxon>Rugamonas</taxon>
    </lineage>
</organism>
<dbReference type="CDD" id="cd04301">
    <property type="entry name" value="NAT_SF"/>
    <property type="match status" value="1"/>
</dbReference>
<dbReference type="Pfam" id="PF13302">
    <property type="entry name" value="Acetyltransf_3"/>
    <property type="match status" value="1"/>
</dbReference>
<feature type="domain" description="N-acetyltransferase" evidence="1">
    <location>
        <begin position="9"/>
        <end position="177"/>
    </location>
</feature>
<dbReference type="InterPro" id="IPR000182">
    <property type="entry name" value="GNAT_dom"/>
</dbReference>
<name>A0A1I4NX19_9BURK</name>
<keyword evidence="2" id="KW-0808">Transferase</keyword>
<reference evidence="2 3" key="1">
    <citation type="submission" date="2016-10" db="EMBL/GenBank/DDBJ databases">
        <authorList>
            <person name="de Groot N.N."/>
        </authorList>
    </citation>
    <scope>NUCLEOTIDE SEQUENCE [LARGE SCALE GENOMIC DNA]</scope>
    <source>
        <strain evidence="2 3">ATCC 43154</strain>
    </source>
</reference>
<keyword evidence="3" id="KW-1185">Reference proteome</keyword>
<dbReference type="AlphaFoldDB" id="A0A1I4NX19"/>
<evidence type="ECO:0000313" key="3">
    <source>
        <dbReference type="Proteomes" id="UP000199470"/>
    </source>
</evidence>
<protein>
    <submittedName>
        <fullName evidence="2">Protein N-acetyltransferase, RimJ/RimL family</fullName>
    </submittedName>
</protein>
<proteinExistence type="predicted"/>
<dbReference type="Proteomes" id="UP000199470">
    <property type="component" value="Unassembled WGS sequence"/>
</dbReference>
<dbReference type="EMBL" id="FOTW01000014">
    <property type="protein sequence ID" value="SFM20094.1"/>
    <property type="molecule type" value="Genomic_DNA"/>
</dbReference>
<dbReference type="GO" id="GO:1990189">
    <property type="term" value="F:protein N-terminal-serine acetyltransferase activity"/>
    <property type="evidence" value="ECO:0007669"/>
    <property type="project" value="TreeGrafter"/>
</dbReference>
<accession>A0A1I4NX19</accession>
<dbReference type="PANTHER" id="PTHR43441">
    <property type="entry name" value="RIBOSOMAL-PROTEIN-SERINE ACETYLTRANSFERASE"/>
    <property type="match status" value="1"/>
</dbReference>
<dbReference type="PROSITE" id="PS51186">
    <property type="entry name" value="GNAT"/>
    <property type="match status" value="1"/>
</dbReference>
<dbReference type="SUPFAM" id="SSF55729">
    <property type="entry name" value="Acyl-CoA N-acyltransferases (Nat)"/>
    <property type="match status" value="1"/>
</dbReference>
<dbReference type="PANTHER" id="PTHR43441:SF10">
    <property type="entry name" value="ACETYLTRANSFERASE"/>
    <property type="match status" value="1"/>
</dbReference>
<sequence>MNNLVANGLCIRPLVLADAGALAQAAVESLDTLGLWMPWCDERFGLAEAEQWVQVCVAELAARTAYSMGIFAEDDGAYIGSIGINHINRQHNFANLGFWVRAAWQNQGVARRAVPMMADFGLDVLGLDRIEIVIAEHNLASRRVAEAVGARFEGILAKRVALRGAPTAAAMYSLTRDSGEIITMPTSTTP</sequence>
<dbReference type="GO" id="GO:0005737">
    <property type="term" value="C:cytoplasm"/>
    <property type="evidence" value="ECO:0007669"/>
    <property type="project" value="TreeGrafter"/>
</dbReference>
<evidence type="ECO:0000313" key="2">
    <source>
        <dbReference type="EMBL" id="SFM20094.1"/>
    </source>
</evidence>
<dbReference type="GO" id="GO:0008999">
    <property type="term" value="F:protein-N-terminal-alanine acetyltransferase activity"/>
    <property type="evidence" value="ECO:0007669"/>
    <property type="project" value="TreeGrafter"/>
</dbReference>
<dbReference type="InterPro" id="IPR051908">
    <property type="entry name" value="Ribosomal_N-acetyltransferase"/>
</dbReference>
<dbReference type="STRING" id="758825.SAMN02982985_03190"/>
<dbReference type="Gene3D" id="3.40.630.30">
    <property type="match status" value="1"/>
</dbReference>